<comment type="caution">
    <text evidence="2">The sequence shown here is derived from an EMBL/GenBank/DDBJ whole genome shotgun (WGS) entry which is preliminary data.</text>
</comment>
<dbReference type="AlphaFoldDB" id="T0ZHV5"/>
<dbReference type="InterPro" id="IPR015424">
    <property type="entry name" value="PyrdxlP-dep_Trfase"/>
</dbReference>
<keyword evidence="1" id="KW-0663">Pyridoxal phosphate</keyword>
<name>T0ZHV5_9ZZZZ</name>
<dbReference type="InterPro" id="IPR005814">
    <property type="entry name" value="Aminotrans_3"/>
</dbReference>
<accession>T0ZHV5</accession>
<protein>
    <submittedName>
        <fullName evidence="2">Aminotransferase class-III</fullName>
        <ecNumber evidence="2">5.4.3.8</ecNumber>
    </submittedName>
</protein>
<organism evidence="2">
    <name type="scientific">mine drainage metagenome</name>
    <dbReference type="NCBI Taxonomy" id="410659"/>
    <lineage>
        <taxon>unclassified sequences</taxon>
        <taxon>metagenomes</taxon>
        <taxon>ecological metagenomes</taxon>
    </lineage>
</organism>
<dbReference type="GO" id="GO:0030170">
    <property type="term" value="F:pyridoxal phosphate binding"/>
    <property type="evidence" value="ECO:0007669"/>
    <property type="project" value="InterPro"/>
</dbReference>
<dbReference type="EMBL" id="AUZY01007921">
    <property type="protein sequence ID" value="EQD47876.1"/>
    <property type="molecule type" value="Genomic_DNA"/>
</dbReference>
<evidence type="ECO:0000313" key="2">
    <source>
        <dbReference type="EMBL" id="EQD47876.1"/>
    </source>
</evidence>
<dbReference type="Pfam" id="PF00202">
    <property type="entry name" value="Aminotran_3"/>
    <property type="match status" value="1"/>
</dbReference>
<reference evidence="2" key="1">
    <citation type="submission" date="2013-08" db="EMBL/GenBank/DDBJ databases">
        <authorList>
            <person name="Mendez C."/>
            <person name="Richter M."/>
            <person name="Ferrer M."/>
            <person name="Sanchez J."/>
        </authorList>
    </citation>
    <scope>NUCLEOTIDE SEQUENCE</scope>
</reference>
<dbReference type="InterPro" id="IPR015422">
    <property type="entry name" value="PyrdxlP-dep_Trfase_small"/>
</dbReference>
<keyword evidence="2" id="KW-0413">Isomerase</keyword>
<reference evidence="2" key="2">
    <citation type="journal article" date="2014" name="ISME J.">
        <title>Microbial stratification in low pH oxic and suboxic macroscopic growths along an acid mine drainage.</title>
        <authorList>
            <person name="Mendez-Garcia C."/>
            <person name="Mesa V."/>
            <person name="Sprenger R.R."/>
            <person name="Richter M."/>
            <person name="Diez M.S."/>
            <person name="Solano J."/>
            <person name="Bargiela R."/>
            <person name="Golyshina O.V."/>
            <person name="Manteca A."/>
            <person name="Ramos J.L."/>
            <person name="Gallego J.R."/>
            <person name="Llorente I."/>
            <person name="Martins Dos Santos V.A."/>
            <person name="Jensen O.N."/>
            <person name="Pelaez A.I."/>
            <person name="Sanchez J."/>
            <person name="Ferrer M."/>
        </authorList>
    </citation>
    <scope>NUCLEOTIDE SEQUENCE</scope>
</reference>
<feature type="non-terminal residue" evidence="2">
    <location>
        <position position="105"/>
    </location>
</feature>
<dbReference type="Gene3D" id="3.40.640.10">
    <property type="entry name" value="Type I PLP-dependent aspartate aminotransferase-like (Major domain)"/>
    <property type="match status" value="1"/>
</dbReference>
<sequence length="105" mass="11425">MESTPQDASAAKAGKLDLFGRHINPQKVRVLKAAGLDILETRREGAWVFDSSGRKLLDCFTSAGSFNVGRRHPKVVKALHDAADRLDHGNFLLASEEKADLAAKL</sequence>
<proteinExistence type="predicted"/>
<dbReference type="Gene3D" id="3.90.1150.10">
    <property type="entry name" value="Aspartate Aminotransferase, domain 1"/>
    <property type="match status" value="1"/>
</dbReference>
<keyword evidence="2" id="KW-0808">Transferase</keyword>
<keyword evidence="2" id="KW-0032">Aminotransferase</keyword>
<dbReference type="GO" id="GO:0008483">
    <property type="term" value="F:transaminase activity"/>
    <property type="evidence" value="ECO:0007669"/>
    <property type="project" value="UniProtKB-KW"/>
</dbReference>
<dbReference type="EC" id="5.4.3.8" evidence="2"/>
<gene>
    <name evidence="2" type="ORF">B1B_12122</name>
</gene>
<dbReference type="InterPro" id="IPR015421">
    <property type="entry name" value="PyrdxlP-dep_Trfase_major"/>
</dbReference>
<evidence type="ECO:0000256" key="1">
    <source>
        <dbReference type="ARBA" id="ARBA00022898"/>
    </source>
</evidence>
<dbReference type="GO" id="GO:0042286">
    <property type="term" value="F:glutamate-1-semialdehyde 2,1-aminomutase activity"/>
    <property type="evidence" value="ECO:0007669"/>
    <property type="project" value="UniProtKB-EC"/>
</dbReference>
<dbReference type="SUPFAM" id="SSF53383">
    <property type="entry name" value="PLP-dependent transferases"/>
    <property type="match status" value="1"/>
</dbReference>